<dbReference type="FunFam" id="3.40.50.150:FF:000003">
    <property type="entry name" value="Blast:Protein arginine N-methyltransferase 1"/>
    <property type="match status" value="1"/>
</dbReference>
<feature type="transmembrane region" description="Helical" evidence="15">
    <location>
        <begin position="598"/>
        <end position="614"/>
    </location>
</feature>
<keyword evidence="8" id="KW-0863">Zinc-finger</keyword>
<evidence type="ECO:0000256" key="15">
    <source>
        <dbReference type="SAM" id="Phobius"/>
    </source>
</evidence>
<keyword evidence="3" id="KW-0963">Cytoplasm</keyword>
<dbReference type="PANTHER" id="PTHR11006:SF53">
    <property type="entry name" value="PROTEIN ARGININE N-METHYLTRANSFERASE 3"/>
    <property type="match status" value="1"/>
</dbReference>
<dbReference type="InterPro" id="IPR025799">
    <property type="entry name" value="Arg_MeTrfase"/>
</dbReference>
<dbReference type="SUPFAM" id="SSF57667">
    <property type="entry name" value="beta-beta-alpha zinc fingers"/>
    <property type="match status" value="1"/>
</dbReference>
<dbReference type="EMBL" id="SEOQ01000012">
    <property type="protein sequence ID" value="TFY72550.1"/>
    <property type="molecule type" value="Genomic_DNA"/>
</dbReference>
<feature type="compositionally biased region" description="Polar residues" evidence="14">
    <location>
        <begin position="15"/>
        <end position="26"/>
    </location>
</feature>
<dbReference type="Pfam" id="PF21137">
    <property type="entry name" value="ANM3_C2H2_Zf"/>
    <property type="match status" value="1"/>
</dbReference>
<feature type="transmembrane region" description="Helical" evidence="15">
    <location>
        <begin position="1379"/>
        <end position="1400"/>
    </location>
</feature>
<evidence type="ECO:0000256" key="6">
    <source>
        <dbReference type="ARBA" id="ARBA00022691"/>
    </source>
</evidence>
<organism evidence="19 20">
    <name type="scientific">Dentipellis fragilis</name>
    <dbReference type="NCBI Taxonomy" id="205917"/>
    <lineage>
        <taxon>Eukaryota</taxon>
        <taxon>Fungi</taxon>
        <taxon>Dikarya</taxon>
        <taxon>Basidiomycota</taxon>
        <taxon>Agaricomycotina</taxon>
        <taxon>Agaricomycetes</taxon>
        <taxon>Russulales</taxon>
        <taxon>Hericiaceae</taxon>
        <taxon>Dentipellis</taxon>
    </lineage>
</organism>
<dbReference type="GO" id="GO:0005634">
    <property type="term" value="C:nucleus"/>
    <property type="evidence" value="ECO:0007669"/>
    <property type="project" value="TreeGrafter"/>
</dbReference>
<feature type="transmembrane region" description="Helical" evidence="15">
    <location>
        <begin position="1260"/>
        <end position="1278"/>
    </location>
</feature>
<evidence type="ECO:0000256" key="13">
    <source>
        <dbReference type="SAM" id="Coils"/>
    </source>
</evidence>
<dbReference type="InterPro" id="IPR041698">
    <property type="entry name" value="Methyltransf_25"/>
</dbReference>
<keyword evidence="5 12" id="KW-0808">Transferase</keyword>
<keyword evidence="7" id="KW-0479">Metal-binding</keyword>
<keyword evidence="20" id="KW-1185">Reference proteome</keyword>
<keyword evidence="13" id="KW-0175">Coiled coil</keyword>
<dbReference type="EC" id="2.1.1.319" evidence="2"/>
<dbReference type="Pfam" id="PF22528">
    <property type="entry name" value="PRMT_C"/>
    <property type="match status" value="2"/>
</dbReference>
<evidence type="ECO:0000256" key="9">
    <source>
        <dbReference type="ARBA" id="ARBA00022833"/>
    </source>
</evidence>
<evidence type="ECO:0000256" key="11">
    <source>
        <dbReference type="ARBA" id="ARBA00049303"/>
    </source>
</evidence>
<feature type="domain" description="Protein arginine N-methyltransferase 3-like C2H2 zinc finger" evidence="17">
    <location>
        <begin position="74"/>
        <end position="120"/>
    </location>
</feature>
<accession>A0A4Y9ZEH4</accession>
<feature type="domain" description="Protein arginine N-methyltransferase" evidence="18">
    <location>
        <begin position="363"/>
        <end position="438"/>
    </location>
</feature>
<dbReference type="Pfam" id="PF13649">
    <property type="entry name" value="Methyltransf_25"/>
    <property type="match status" value="1"/>
</dbReference>
<dbReference type="PROSITE" id="PS51678">
    <property type="entry name" value="SAM_MT_PRMT"/>
    <property type="match status" value="1"/>
</dbReference>
<dbReference type="CDD" id="cd02440">
    <property type="entry name" value="AdoMet_MTases"/>
    <property type="match status" value="1"/>
</dbReference>
<feature type="transmembrane region" description="Helical" evidence="15">
    <location>
        <begin position="626"/>
        <end position="645"/>
    </location>
</feature>
<feature type="domain" description="Protein arginine N-methyltransferase" evidence="18">
    <location>
        <begin position="481"/>
        <end position="543"/>
    </location>
</feature>
<gene>
    <name evidence="19" type="ORF">EVG20_g489</name>
</gene>
<feature type="coiled-coil region" evidence="13">
    <location>
        <begin position="147"/>
        <end position="174"/>
    </location>
</feature>
<dbReference type="GO" id="GO:0042054">
    <property type="term" value="F:histone methyltransferase activity"/>
    <property type="evidence" value="ECO:0007669"/>
    <property type="project" value="TreeGrafter"/>
</dbReference>
<evidence type="ECO:0000256" key="4">
    <source>
        <dbReference type="ARBA" id="ARBA00022603"/>
    </source>
</evidence>
<comment type="catalytic activity">
    <reaction evidence="10">
        <text>L-arginyl-[protein] + 2 S-adenosyl-L-methionine = N(omega),N(omega)-dimethyl-L-arginyl-[protein] + 2 S-adenosyl-L-homocysteine + 2 H(+)</text>
        <dbReference type="Rhea" id="RHEA:48096"/>
        <dbReference type="Rhea" id="RHEA-COMP:10532"/>
        <dbReference type="Rhea" id="RHEA-COMP:11991"/>
        <dbReference type="ChEBI" id="CHEBI:15378"/>
        <dbReference type="ChEBI" id="CHEBI:29965"/>
        <dbReference type="ChEBI" id="CHEBI:57856"/>
        <dbReference type="ChEBI" id="CHEBI:59789"/>
        <dbReference type="ChEBI" id="CHEBI:61897"/>
        <dbReference type="EC" id="2.1.1.319"/>
    </reaction>
    <physiologicalReaction direction="left-to-right" evidence="10">
        <dbReference type="Rhea" id="RHEA:48097"/>
    </physiologicalReaction>
</comment>
<dbReference type="GO" id="GO:0005829">
    <property type="term" value="C:cytosol"/>
    <property type="evidence" value="ECO:0007669"/>
    <property type="project" value="UniProtKB-SubCell"/>
</dbReference>
<keyword evidence="6 12" id="KW-0949">S-adenosyl-L-methionine</keyword>
<feature type="region of interest" description="Disordered" evidence="14">
    <location>
        <begin position="1"/>
        <end position="33"/>
    </location>
</feature>
<proteinExistence type="predicted"/>
<evidence type="ECO:0000256" key="5">
    <source>
        <dbReference type="ARBA" id="ARBA00022679"/>
    </source>
</evidence>
<dbReference type="InterPro" id="IPR049482">
    <property type="entry name" value="ANM3-like_C2H2_Zf"/>
</dbReference>
<dbReference type="GO" id="GO:0008270">
    <property type="term" value="F:zinc ion binding"/>
    <property type="evidence" value="ECO:0007669"/>
    <property type="project" value="UniProtKB-KW"/>
</dbReference>
<feature type="transmembrane region" description="Helical" evidence="15">
    <location>
        <begin position="791"/>
        <end position="810"/>
    </location>
</feature>
<evidence type="ECO:0000256" key="14">
    <source>
        <dbReference type="SAM" id="MobiDB-lite"/>
    </source>
</evidence>
<evidence type="ECO:0000259" key="18">
    <source>
        <dbReference type="Pfam" id="PF22528"/>
    </source>
</evidence>
<evidence type="ECO:0000313" key="20">
    <source>
        <dbReference type="Proteomes" id="UP000298327"/>
    </source>
</evidence>
<feature type="transmembrane region" description="Helical" evidence="15">
    <location>
        <begin position="1285"/>
        <end position="1305"/>
    </location>
</feature>
<dbReference type="InterPro" id="IPR036236">
    <property type="entry name" value="Znf_C2H2_sf"/>
</dbReference>
<reference evidence="19 20" key="1">
    <citation type="submission" date="2019-02" db="EMBL/GenBank/DDBJ databases">
        <title>Genome sequencing of the rare red list fungi Dentipellis fragilis.</title>
        <authorList>
            <person name="Buettner E."/>
            <person name="Kellner H."/>
        </authorList>
    </citation>
    <scope>NUCLEOTIDE SEQUENCE [LARGE SCALE GENOMIC DNA]</scope>
    <source>
        <strain evidence="19 20">DSM 105465</strain>
    </source>
</reference>
<dbReference type="InterPro" id="IPR055135">
    <property type="entry name" value="PRMT_dom"/>
</dbReference>
<evidence type="ECO:0000256" key="3">
    <source>
        <dbReference type="ARBA" id="ARBA00022490"/>
    </source>
</evidence>
<evidence type="ECO:0000256" key="8">
    <source>
        <dbReference type="ARBA" id="ARBA00022771"/>
    </source>
</evidence>
<dbReference type="OrthoDB" id="7848332at2759"/>
<dbReference type="PANTHER" id="PTHR11006">
    <property type="entry name" value="PROTEIN ARGININE N-METHYLTRANSFERASE"/>
    <property type="match status" value="1"/>
</dbReference>
<feature type="domain" description="Methyltransferase" evidence="16">
    <location>
        <begin position="246"/>
        <end position="345"/>
    </location>
</feature>
<dbReference type="Proteomes" id="UP000298327">
    <property type="component" value="Unassembled WGS sequence"/>
</dbReference>
<comment type="caution">
    <text evidence="19">The sequence shown here is derived from an EMBL/GenBank/DDBJ whole genome shotgun (WGS) entry which is preliminary data.</text>
</comment>
<keyword evidence="9" id="KW-0862">Zinc</keyword>
<keyword evidence="15" id="KW-0472">Membrane</keyword>
<evidence type="ECO:0000256" key="12">
    <source>
        <dbReference type="PROSITE-ProRule" id="PRU01015"/>
    </source>
</evidence>
<feature type="transmembrane region" description="Helical" evidence="15">
    <location>
        <begin position="831"/>
        <end position="852"/>
    </location>
</feature>
<comment type="catalytic activity">
    <reaction evidence="11">
        <text>L-arginyl-[protein] + S-adenosyl-L-methionine = N(omega)-methyl-L-arginyl-[protein] + S-adenosyl-L-homocysteine + H(+)</text>
        <dbReference type="Rhea" id="RHEA:48100"/>
        <dbReference type="Rhea" id="RHEA-COMP:10532"/>
        <dbReference type="Rhea" id="RHEA-COMP:11990"/>
        <dbReference type="ChEBI" id="CHEBI:15378"/>
        <dbReference type="ChEBI" id="CHEBI:29965"/>
        <dbReference type="ChEBI" id="CHEBI:57856"/>
        <dbReference type="ChEBI" id="CHEBI:59789"/>
        <dbReference type="ChEBI" id="CHEBI:65280"/>
    </reaction>
    <physiologicalReaction direction="left-to-right" evidence="11">
        <dbReference type="Rhea" id="RHEA:48101"/>
    </physiologicalReaction>
</comment>
<keyword evidence="15" id="KW-1133">Transmembrane helix</keyword>
<feature type="transmembrane region" description="Helical" evidence="15">
    <location>
        <begin position="1345"/>
        <end position="1367"/>
    </location>
</feature>
<evidence type="ECO:0000259" key="17">
    <source>
        <dbReference type="Pfam" id="PF21137"/>
    </source>
</evidence>
<protein>
    <recommendedName>
        <fullName evidence="2">type I protein arginine methyltransferase</fullName>
        <ecNumber evidence="2">2.1.1.319</ecNumber>
    </recommendedName>
</protein>
<evidence type="ECO:0000256" key="10">
    <source>
        <dbReference type="ARBA" id="ARBA00047384"/>
    </source>
</evidence>
<comment type="subcellular location">
    <subcellularLocation>
        <location evidence="1">Cytoplasm</location>
        <location evidence="1">Cytosol</location>
    </subcellularLocation>
</comment>
<dbReference type="Gene3D" id="3.40.50.150">
    <property type="entry name" value="Vaccinia Virus protein VP39"/>
    <property type="match status" value="1"/>
</dbReference>
<name>A0A4Y9ZEH4_9AGAM</name>
<keyword evidence="4 12" id="KW-0489">Methyltransferase</keyword>
<dbReference type="InterPro" id="IPR029063">
    <property type="entry name" value="SAM-dependent_MTases_sf"/>
</dbReference>
<keyword evidence="15" id="KW-0812">Transmembrane</keyword>
<dbReference type="GO" id="GO:0035242">
    <property type="term" value="F:protein-arginine omega-N asymmetric methyltransferase activity"/>
    <property type="evidence" value="ECO:0007669"/>
    <property type="project" value="UniProtKB-EC"/>
</dbReference>
<dbReference type="Gene3D" id="2.70.160.11">
    <property type="entry name" value="Hnrnp arginine n-methyltransferase1"/>
    <property type="match status" value="1"/>
</dbReference>
<evidence type="ECO:0000256" key="7">
    <source>
        <dbReference type="ARBA" id="ARBA00022723"/>
    </source>
</evidence>
<dbReference type="SUPFAM" id="SSF53335">
    <property type="entry name" value="S-adenosyl-L-methionine-dependent methyltransferases"/>
    <property type="match status" value="1"/>
</dbReference>
<dbReference type="STRING" id="205917.A0A4Y9ZEH4"/>
<evidence type="ECO:0000256" key="2">
    <source>
        <dbReference type="ARBA" id="ARBA00011925"/>
    </source>
</evidence>
<evidence type="ECO:0000313" key="19">
    <source>
        <dbReference type="EMBL" id="TFY72550.1"/>
    </source>
</evidence>
<evidence type="ECO:0000256" key="1">
    <source>
        <dbReference type="ARBA" id="ARBA00004514"/>
    </source>
</evidence>
<evidence type="ECO:0000259" key="16">
    <source>
        <dbReference type="Pfam" id="PF13649"/>
    </source>
</evidence>
<sequence length="1461" mass="161605">MSLRLRAAPVDLSDDGNTSGSESIDNTGEEETWSDWVSDSAQKCQSLFEPKTFPSVAEALAFDRDTHDFDLEAVCKRLSLDFLQRARLINYIRKQKLSSKDLQSLNGQEPFLSADEYLQPVLQDDPLLLATSDDWSESDNENTPSDLTSATRRIDLLEKKLQEAQRDLVDYKGLVSNKLDIGSLRDAINEPGPSGAGSSARDDDTHYFESYGANDIHAVMIQDRVRTSSYASFIMTNPSLFRDAVVMDVGCGTGILSLFAAKAGAKRVIAVDASDIAQKAKRIVKANGFEDVITVIQGKVEQITLPDGITEVDVIISEWMGYALLYESMLDSVLHARDRFLKPSGVMAPSECKMNLVLCEGSFDLSEMGEEVDEEAIVDVVGPDTVLSEPCTVKDLIIRDITTRQLDFTAPFTLVSTAERRTKIHSLVLYFDTFFSPTGDPVPEGTEVTLRKDGAGAVAEVWHVGGRPHVPRRPSQNIKEKDRITSFSTGPTSEPTHWKHTIFLLEEPIVVDEGTVVSGTFHCKKSEENSRELDVELHYAVRENRDAPVPEEVVVQMYKVPFRTFPVLIFIQSLALGWERSVRSVVDTSSPSVTDKCAGLYTALFAGSVYVLAFQRSKRQYLVTSIALWVLITGTIFLVLVQTVLTPTDTADSHWIDGALFACGSEPETPARVHEVVTKDLLIMAEDVLMSLSQIIADGLLVRSFAFTRSDDPLTTSHTYIDLSLFCYLGPPETHHLTLGDFCILGNSSVDVYCEYESYKIRRSTTPPAPPPPAWLHVVYLSDVASLACDVLGLANTVMTTVVTVGRIWWTSKQLARNHGRRMGGVYRTAMAILVESGAIYSTGLIIQLIIVQTASQYAGEISSFVALFTMLTGLQDHLTRAMGMSTTISVPSSDVTGLSGWKRYIRPLYGAFRRIYLRAGLTTAKAALSRDLQLFSGRLSPATLSSFLYTLLTPTETAKSYDIDGTVVACGSGPETLARVHEVLTKTLLILVEDILTSLSQCITDGLLVRSFALICTNSLLTSTPYADLSLFYYLGPREAHRNTLGNSFIFGNSVLFWWFVLRLRILQDTSFYDSTSAATASMVTCSACVGCSHHRQQRAGADNYSSDHCGDGRPDLVDVEAACKTTWKKYRRCILVGDCDTCGIGSNLLDWIDLTTYNAPDCLGIWEYHRFHDSLIEWDCADLDHCPCRHGPPLRDDTHVHNPKCALTIWKTNDIRRKISLILRIIDSSSPGLLLSETRHPMFYMVRSSTLKRLDADISPGLYMALFAGSVYVLAFERSKKHYLATSMVLFVAITIIIALRFAQTITVPSDLTNSYLIGGVSYTCSSIPDTPALVHGYMAIDLINVFIDMMNAISQIAADGLLIYRCFIIWHRKVRVVLLSVILLLATTACNLSHVYYDYQIYETLHSGPMKRSPGHSRILRMATVFDTANSLLALSTTVVTTALTGECYIHFVPLLSG</sequence>
<dbReference type="GO" id="GO:0032259">
    <property type="term" value="P:methylation"/>
    <property type="evidence" value="ECO:0007669"/>
    <property type="project" value="UniProtKB-KW"/>
</dbReference>